<dbReference type="EMBL" id="QFAY01000015">
    <property type="protein sequence ID" value="MBP2621261.1"/>
    <property type="molecule type" value="Genomic_DNA"/>
</dbReference>
<evidence type="ECO:0000256" key="1">
    <source>
        <dbReference type="ARBA" id="ARBA00010875"/>
    </source>
</evidence>
<dbReference type="Gene3D" id="3.40.390.30">
    <property type="entry name" value="Metalloproteases ('zincins'), catalytic domain"/>
    <property type="match status" value="1"/>
</dbReference>
<dbReference type="PANTHER" id="PTHR46986:SF1">
    <property type="entry name" value="ENDORIBONUCLEASE YBEY, CHLOROPLASTIC"/>
    <property type="match status" value="1"/>
</dbReference>
<keyword evidence="5 9" id="KW-0479">Metal-binding</keyword>
<keyword evidence="2 9" id="KW-0690">Ribosome biogenesis</keyword>
<evidence type="ECO:0000256" key="8">
    <source>
        <dbReference type="ARBA" id="ARBA00022833"/>
    </source>
</evidence>
<comment type="similarity">
    <text evidence="1 9">Belongs to the endoribonuclease YbeY family.</text>
</comment>
<keyword evidence="4 9" id="KW-0540">Nuclease</keyword>
<evidence type="ECO:0000256" key="9">
    <source>
        <dbReference type="HAMAP-Rule" id="MF_00009"/>
    </source>
</evidence>
<dbReference type="NCBIfam" id="TIGR00043">
    <property type="entry name" value="rRNA maturation RNase YbeY"/>
    <property type="match status" value="1"/>
</dbReference>
<keyword evidence="6 9" id="KW-0255">Endonuclease</keyword>
<evidence type="ECO:0000313" key="11">
    <source>
        <dbReference type="Proteomes" id="UP001519349"/>
    </source>
</evidence>
<dbReference type="InterPro" id="IPR002036">
    <property type="entry name" value="YbeY"/>
</dbReference>
<comment type="subcellular location">
    <subcellularLocation>
        <location evidence="9">Cytoplasm</location>
    </subcellularLocation>
</comment>
<organism evidence="10 11">
    <name type="scientific">Streptococcus panodentis</name>
    <dbReference type="NCBI Taxonomy" id="1581472"/>
    <lineage>
        <taxon>Bacteria</taxon>
        <taxon>Bacillati</taxon>
        <taxon>Bacillota</taxon>
        <taxon>Bacilli</taxon>
        <taxon>Lactobacillales</taxon>
        <taxon>Streptococcaceae</taxon>
        <taxon>Streptococcus</taxon>
    </lineage>
</organism>
<comment type="function">
    <text evidence="9">Single strand-specific metallo-endoribonuclease involved in late-stage 70S ribosome quality control and in maturation of the 3' terminus of the 16S rRNA.</text>
</comment>
<comment type="cofactor">
    <cofactor evidence="9">
        <name>Zn(2+)</name>
        <dbReference type="ChEBI" id="CHEBI:29105"/>
    </cofactor>
    <text evidence="9">Binds 1 zinc ion.</text>
</comment>
<protein>
    <recommendedName>
        <fullName evidence="9">Endoribonuclease YbeY</fullName>
        <ecNumber evidence="9">3.1.-.-</ecNumber>
    </recommendedName>
</protein>
<evidence type="ECO:0000256" key="5">
    <source>
        <dbReference type="ARBA" id="ARBA00022723"/>
    </source>
</evidence>
<evidence type="ECO:0000256" key="6">
    <source>
        <dbReference type="ARBA" id="ARBA00022759"/>
    </source>
</evidence>
<gene>
    <name evidence="9" type="primary">ybeY</name>
    <name evidence="10" type="ORF">DHL47_08015</name>
</gene>
<keyword evidence="7 9" id="KW-0378">Hydrolase</keyword>
<name>A0ABS5AXU6_9STRE</name>
<feature type="binding site" evidence="9">
    <location>
        <position position="134"/>
    </location>
    <ligand>
        <name>Zn(2+)</name>
        <dbReference type="ChEBI" id="CHEBI:29105"/>
        <note>catalytic</note>
    </ligand>
</feature>
<keyword evidence="9" id="KW-0963">Cytoplasm</keyword>
<dbReference type="InterPro" id="IPR023091">
    <property type="entry name" value="MetalPrtase_cat_dom_sf_prd"/>
</dbReference>
<sequence>MYIEMIDETGQVSEEILKQTQEILEFAAQKTGKEKKEMAVTFVTNERSHELNLAYRDTDRPTDVISLEYKPELEIAVDEEDLLDNPELAEMLEDFDAYIGELFISVDKAREQAEEYGHSFEREMGFLAVHGFLHITGYDHYRPEEEAEMFGLQEEILTAYGLTRK</sequence>
<reference evidence="10 11" key="1">
    <citation type="submission" date="2018-05" db="EMBL/GenBank/DDBJ databases">
        <title>Draft genome sequence of Streptococcus panodentis CCUG 70867T.</title>
        <authorList>
            <person name="Salva-Serra F."/>
            <person name="Mendez V."/>
            <person name="Jaen-Luchoro D."/>
            <person name="Gonzales-Siles L."/>
            <person name="Karlsson R."/>
            <person name="Engstrom-Jakobsson H."/>
            <person name="Busquets A."/>
            <person name="Gomila M."/>
            <person name="Pineiro-Iglesias B."/>
            <person name="Bennasar-Figueras A."/>
            <person name="Seeger M."/>
            <person name="Moore E."/>
        </authorList>
    </citation>
    <scope>NUCLEOTIDE SEQUENCE [LARGE SCALE GENOMIC DNA]</scope>
    <source>
        <strain evidence="10 11">CCUG 70867</strain>
    </source>
</reference>
<evidence type="ECO:0000256" key="4">
    <source>
        <dbReference type="ARBA" id="ARBA00022722"/>
    </source>
</evidence>
<evidence type="ECO:0000313" key="10">
    <source>
        <dbReference type="EMBL" id="MBP2621261.1"/>
    </source>
</evidence>
<dbReference type="Proteomes" id="UP001519349">
    <property type="component" value="Unassembled WGS sequence"/>
</dbReference>
<proteinExistence type="inferred from homology"/>
<evidence type="ECO:0000256" key="3">
    <source>
        <dbReference type="ARBA" id="ARBA00022552"/>
    </source>
</evidence>
<comment type="caution">
    <text evidence="10">The sequence shown here is derived from an EMBL/GenBank/DDBJ whole genome shotgun (WGS) entry which is preliminary data.</text>
</comment>
<keyword evidence="8 9" id="KW-0862">Zinc</keyword>
<accession>A0ABS5AXU6</accession>
<dbReference type="RefSeq" id="WP_209551473.1">
    <property type="nucleotide sequence ID" value="NZ_QFAY01000015.1"/>
</dbReference>
<evidence type="ECO:0000256" key="2">
    <source>
        <dbReference type="ARBA" id="ARBA00022517"/>
    </source>
</evidence>
<dbReference type="SUPFAM" id="SSF55486">
    <property type="entry name" value="Metalloproteases ('zincins'), catalytic domain"/>
    <property type="match status" value="1"/>
</dbReference>
<dbReference type="Pfam" id="PF02130">
    <property type="entry name" value="YbeY"/>
    <property type="match status" value="1"/>
</dbReference>
<dbReference type="PANTHER" id="PTHR46986">
    <property type="entry name" value="ENDORIBONUCLEASE YBEY, CHLOROPLASTIC"/>
    <property type="match status" value="1"/>
</dbReference>
<keyword evidence="3 9" id="KW-0698">rRNA processing</keyword>
<keyword evidence="11" id="KW-1185">Reference proteome</keyword>
<dbReference type="EC" id="3.1.-.-" evidence="9"/>
<feature type="binding site" evidence="9">
    <location>
        <position position="130"/>
    </location>
    <ligand>
        <name>Zn(2+)</name>
        <dbReference type="ChEBI" id="CHEBI:29105"/>
        <note>catalytic</note>
    </ligand>
</feature>
<dbReference type="HAMAP" id="MF_00009">
    <property type="entry name" value="Endoribonucl_YbeY"/>
    <property type="match status" value="1"/>
</dbReference>
<feature type="binding site" evidence="9">
    <location>
        <position position="140"/>
    </location>
    <ligand>
        <name>Zn(2+)</name>
        <dbReference type="ChEBI" id="CHEBI:29105"/>
        <note>catalytic</note>
    </ligand>
</feature>
<evidence type="ECO:0000256" key="7">
    <source>
        <dbReference type="ARBA" id="ARBA00022801"/>
    </source>
</evidence>